<sequence length="148" mass="16998">MSDSREVGKENANFRDNHRRILAAQFELRRRLYKAISNDPSLPDEVREENRYKLAKLPRNSSFTRIRNRCVFTGRARGVYAAFRMSRLVFRDLANKGMLNGIKKASCLGVFPVSSHTLAVTFLGYDTPITANNSYDKFWLNSSQSITE</sequence>
<keyword evidence="5" id="KW-0687">Ribonucleoprotein</keyword>
<name>A0A7J6FBB1_CANSA</name>
<dbReference type="AlphaFoldDB" id="A0A7J6FBB1"/>
<dbReference type="GO" id="GO:0006412">
    <property type="term" value="P:translation"/>
    <property type="evidence" value="ECO:0007669"/>
    <property type="project" value="InterPro"/>
</dbReference>
<organism evidence="8 10">
    <name type="scientific">Cannabis sativa</name>
    <name type="common">Hemp</name>
    <name type="synonym">Marijuana</name>
    <dbReference type="NCBI Taxonomy" id="3483"/>
    <lineage>
        <taxon>Eukaryota</taxon>
        <taxon>Viridiplantae</taxon>
        <taxon>Streptophyta</taxon>
        <taxon>Embryophyta</taxon>
        <taxon>Tracheophyta</taxon>
        <taxon>Spermatophyta</taxon>
        <taxon>Magnoliopsida</taxon>
        <taxon>eudicotyledons</taxon>
        <taxon>Gunneridae</taxon>
        <taxon>Pentapetalae</taxon>
        <taxon>rosids</taxon>
        <taxon>fabids</taxon>
        <taxon>Rosales</taxon>
        <taxon>Cannabaceae</taxon>
        <taxon>Cannabis</taxon>
    </lineage>
</organism>
<reference evidence="10 11" key="1">
    <citation type="journal article" date="2020" name="bioRxiv">
        <title>Sequence and annotation of 42 cannabis genomes reveals extensive copy number variation in cannabinoid synthesis and pathogen resistance genes.</title>
        <authorList>
            <person name="Mckernan K.J."/>
            <person name="Helbert Y."/>
            <person name="Kane L.T."/>
            <person name="Ebling H."/>
            <person name="Zhang L."/>
            <person name="Liu B."/>
            <person name="Eaton Z."/>
            <person name="Mclaughlin S."/>
            <person name="Kingan S."/>
            <person name="Baybayan P."/>
            <person name="Concepcion G."/>
            <person name="Jordan M."/>
            <person name="Riva A."/>
            <person name="Barbazuk W."/>
            <person name="Harkins T."/>
        </authorList>
    </citation>
    <scope>NUCLEOTIDE SEQUENCE [LARGE SCALE GENOMIC DNA]</scope>
    <source>
        <strain evidence="10 11">cv. Jamaican Lion 4</strain>
        <strain evidence="9">Father</strain>
        <strain evidence="8">Mother</strain>
        <tissue evidence="8">Leaf</tissue>
    </source>
</reference>
<evidence type="ECO:0000313" key="9">
    <source>
        <dbReference type="EMBL" id="KAF4401266.1"/>
    </source>
</evidence>
<keyword evidence="11" id="KW-1185">Reference proteome</keyword>
<dbReference type="Gene3D" id="1.10.287.1480">
    <property type="match status" value="1"/>
</dbReference>
<accession>A0A7J6FBB1</accession>
<comment type="caution">
    <text evidence="8">The sequence shown here is derived from an EMBL/GenBank/DDBJ whole genome shotgun (WGS) entry which is preliminary data.</text>
</comment>
<evidence type="ECO:0000256" key="6">
    <source>
        <dbReference type="ARBA" id="ARBA00040774"/>
    </source>
</evidence>
<dbReference type="EMBL" id="JAATIQ010000013">
    <property type="protein sequence ID" value="KAF4401266.1"/>
    <property type="molecule type" value="Genomic_DNA"/>
</dbReference>
<dbReference type="GO" id="GO:0005739">
    <property type="term" value="C:mitochondrion"/>
    <property type="evidence" value="ECO:0007669"/>
    <property type="project" value="UniProtKB-SubCell"/>
</dbReference>
<dbReference type="GO" id="GO:0003735">
    <property type="term" value="F:structural constituent of ribosome"/>
    <property type="evidence" value="ECO:0007669"/>
    <property type="project" value="InterPro"/>
</dbReference>
<dbReference type="NCBIfam" id="NF006477">
    <property type="entry name" value="PRK08881.1"/>
    <property type="match status" value="1"/>
</dbReference>
<keyword evidence="3" id="KW-0689">Ribosomal protein</keyword>
<dbReference type="EMBL" id="JAATIP010000137">
    <property type="protein sequence ID" value="KAF4367964.1"/>
    <property type="molecule type" value="Genomic_DNA"/>
</dbReference>
<evidence type="ECO:0000256" key="4">
    <source>
        <dbReference type="ARBA" id="ARBA00023128"/>
    </source>
</evidence>
<dbReference type="FunFam" id="1.10.287.1480:FF:000001">
    <property type="entry name" value="30S ribosomal protein S14"/>
    <property type="match status" value="1"/>
</dbReference>
<dbReference type="SUPFAM" id="SSF57716">
    <property type="entry name" value="Glucocorticoid receptor-like (DNA-binding domain)"/>
    <property type="match status" value="1"/>
</dbReference>
<proteinExistence type="inferred from homology"/>
<dbReference type="InterPro" id="IPR001209">
    <property type="entry name" value="Ribosomal_uS14"/>
</dbReference>
<evidence type="ECO:0000256" key="7">
    <source>
        <dbReference type="ARBA" id="ARBA00042804"/>
    </source>
</evidence>
<evidence type="ECO:0000256" key="2">
    <source>
        <dbReference type="ARBA" id="ARBA00009083"/>
    </source>
</evidence>
<dbReference type="PANTHER" id="PTHR19836:SF30">
    <property type="entry name" value="RIBOSOMAL PROTEIN S14"/>
    <property type="match status" value="1"/>
</dbReference>
<dbReference type="Proteomes" id="UP000525078">
    <property type="component" value="Unassembled WGS sequence"/>
</dbReference>
<evidence type="ECO:0000256" key="3">
    <source>
        <dbReference type="ARBA" id="ARBA00022980"/>
    </source>
</evidence>
<dbReference type="PROSITE" id="PS00527">
    <property type="entry name" value="RIBOSOMAL_S14"/>
    <property type="match status" value="1"/>
</dbReference>
<dbReference type="Proteomes" id="UP000583929">
    <property type="component" value="Unassembled WGS sequence"/>
</dbReference>
<evidence type="ECO:0000313" key="10">
    <source>
        <dbReference type="Proteomes" id="UP000525078"/>
    </source>
</evidence>
<dbReference type="GO" id="GO:0015935">
    <property type="term" value="C:small ribosomal subunit"/>
    <property type="evidence" value="ECO:0007669"/>
    <property type="project" value="TreeGrafter"/>
</dbReference>
<keyword evidence="4" id="KW-0496">Mitochondrion</keyword>
<gene>
    <name evidence="8" type="ORF">F8388_002575</name>
    <name evidence="9" type="ORF">G4B88_014107</name>
</gene>
<evidence type="ECO:0000313" key="8">
    <source>
        <dbReference type="EMBL" id="KAF4367964.1"/>
    </source>
</evidence>
<dbReference type="Pfam" id="PF00253">
    <property type="entry name" value="Ribosomal_S14"/>
    <property type="match status" value="1"/>
</dbReference>
<protein>
    <recommendedName>
        <fullName evidence="6">Small ribosomal subunit protein uS14m</fullName>
    </recommendedName>
    <alternativeName>
        <fullName evidence="7">Ribosomal protein S14, mitochondrial</fullName>
    </alternativeName>
</protein>
<comment type="subcellular location">
    <subcellularLocation>
        <location evidence="1">Mitochondrion</location>
    </subcellularLocation>
</comment>
<comment type="similarity">
    <text evidence="2">Belongs to the universal ribosomal protein uS14 family.</text>
</comment>
<evidence type="ECO:0000256" key="5">
    <source>
        <dbReference type="ARBA" id="ARBA00023274"/>
    </source>
</evidence>
<evidence type="ECO:0000313" key="11">
    <source>
        <dbReference type="Proteomes" id="UP000583929"/>
    </source>
</evidence>
<dbReference type="PANTHER" id="PTHR19836">
    <property type="entry name" value="30S RIBOSOMAL PROTEIN S14"/>
    <property type="match status" value="1"/>
</dbReference>
<evidence type="ECO:0000256" key="1">
    <source>
        <dbReference type="ARBA" id="ARBA00004173"/>
    </source>
</evidence>
<dbReference type="InterPro" id="IPR018271">
    <property type="entry name" value="Ribosomal_uS14_CS"/>
</dbReference>